<dbReference type="SUPFAM" id="SSF109797">
    <property type="entry name" value="Bacteriocin immunity protein-like"/>
    <property type="match status" value="1"/>
</dbReference>
<evidence type="ECO:0000313" key="2">
    <source>
        <dbReference type="EMBL" id="PCS06152.1"/>
    </source>
</evidence>
<dbReference type="InterPro" id="IPR023130">
    <property type="entry name" value="Ta0600-like_sf"/>
</dbReference>
<accession>A0A2A5RY40</accession>
<dbReference type="Gene3D" id="1.20.1440.50">
    <property type="entry name" value="Ta0600-like"/>
    <property type="match status" value="1"/>
</dbReference>
<evidence type="ECO:0000256" key="1">
    <source>
        <dbReference type="ARBA" id="ARBA00023025"/>
    </source>
</evidence>
<proteinExistence type="predicted"/>
<dbReference type="Proteomes" id="UP000218282">
    <property type="component" value="Unassembled WGS sequence"/>
</dbReference>
<organism evidence="2 3">
    <name type="scientific">Pseudolactococcus piscium</name>
    <dbReference type="NCBI Taxonomy" id="1364"/>
    <lineage>
        <taxon>Bacteria</taxon>
        <taxon>Bacillati</taxon>
        <taxon>Bacillota</taxon>
        <taxon>Bacilli</taxon>
        <taxon>Lactobacillales</taxon>
        <taxon>Streptococcaceae</taxon>
        <taxon>Pseudolactococcus</taxon>
    </lineage>
</organism>
<sequence>MGTLKMVNALEKGIVMELYHILEKRDHKSIQILDILDVLLQVDKRLDNEKHPERLINKLTQYIRITASTGKIKFDSEAEKLTIQLSVIGQKAGLNGSYMADFSDKSQFYKFGQQVPCHNN</sequence>
<evidence type="ECO:0000313" key="3">
    <source>
        <dbReference type="Proteomes" id="UP000218282"/>
    </source>
</evidence>
<dbReference type="Pfam" id="PF08951">
    <property type="entry name" value="EntA_Immun"/>
    <property type="match status" value="1"/>
</dbReference>
<protein>
    <submittedName>
        <fullName evidence="2">Bacteriocin immunity protein</fullName>
    </submittedName>
</protein>
<reference evidence="2 3" key="1">
    <citation type="submission" date="2014-12" db="EMBL/GenBank/DDBJ databases">
        <title>Draft genome sequences of 10 type strains of Lactococcus.</title>
        <authorList>
            <person name="Sun Z."/>
            <person name="Zhong Z."/>
            <person name="Liu W."/>
            <person name="Zhang W."/>
            <person name="Zhang H."/>
        </authorList>
    </citation>
    <scope>NUCLEOTIDE SEQUENCE [LARGE SCALE GENOMIC DNA]</scope>
    <source>
        <strain evidence="2 3">DSM 6634</strain>
    </source>
</reference>
<name>A0A2A5RY40_9LACT</name>
<keyword evidence="3" id="KW-1185">Reference proteome</keyword>
<dbReference type="AlphaFoldDB" id="A0A2A5RY40"/>
<keyword evidence="1" id="KW-0079">Bacteriocin immunity</keyword>
<dbReference type="InterPro" id="IPR015046">
    <property type="entry name" value="LciA_Immunity-like"/>
</dbReference>
<gene>
    <name evidence="2" type="ORF">RU86_GL000384</name>
</gene>
<dbReference type="GO" id="GO:0030153">
    <property type="term" value="P:bacteriocin immunity"/>
    <property type="evidence" value="ECO:0007669"/>
    <property type="project" value="UniProtKB-KW"/>
</dbReference>
<dbReference type="EMBL" id="JXJW01000012">
    <property type="protein sequence ID" value="PCS06152.1"/>
    <property type="molecule type" value="Genomic_DNA"/>
</dbReference>
<comment type="caution">
    <text evidence="2">The sequence shown here is derived from an EMBL/GenBank/DDBJ whole genome shotgun (WGS) entry which is preliminary data.</text>
</comment>